<dbReference type="AlphaFoldDB" id="A0A829LX05"/>
<comment type="pathway">
    <text evidence="2">Cell wall biogenesis; peptidoglycan biosynthesis.</text>
</comment>
<gene>
    <name evidence="17" type="ORF">NB22_01295</name>
</gene>
<dbReference type="SUPFAM" id="SSF55205">
    <property type="entry name" value="EPT/RTPC-like"/>
    <property type="match status" value="1"/>
</dbReference>
<evidence type="ECO:0000256" key="5">
    <source>
        <dbReference type="ARBA" id="ARBA00022679"/>
    </source>
</evidence>
<evidence type="ECO:0000256" key="3">
    <source>
        <dbReference type="ARBA" id="ARBA00022490"/>
    </source>
</evidence>
<dbReference type="GO" id="GO:0071555">
    <property type="term" value="P:cell wall organization"/>
    <property type="evidence" value="ECO:0007669"/>
    <property type="project" value="UniProtKB-KW"/>
</dbReference>
<dbReference type="Proteomes" id="UP000018412">
    <property type="component" value="Unassembled WGS sequence"/>
</dbReference>
<comment type="caution">
    <text evidence="17">The sequence shown here is derived from an EMBL/GenBank/DDBJ whole genome shotgun (WGS) entry which is preliminary data.</text>
</comment>
<accession>A0A829LX05</accession>
<evidence type="ECO:0000256" key="8">
    <source>
        <dbReference type="ARBA" id="ARBA00023306"/>
    </source>
</evidence>
<evidence type="ECO:0000256" key="10">
    <source>
        <dbReference type="ARBA" id="ARBA00038367"/>
    </source>
</evidence>
<dbReference type="GO" id="GO:0008360">
    <property type="term" value="P:regulation of cell shape"/>
    <property type="evidence" value="ECO:0007669"/>
    <property type="project" value="UniProtKB-KW"/>
</dbReference>
<dbReference type="Gene3D" id="3.65.10.10">
    <property type="entry name" value="Enolpyruvate transferase domain"/>
    <property type="match status" value="2"/>
</dbReference>
<evidence type="ECO:0000256" key="1">
    <source>
        <dbReference type="ARBA" id="ARBA00004496"/>
    </source>
</evidence>
<keyword evidence="6" id="KW-0133">Cell shape</keyword>
<keyword evidence="3" id="KW-0963">Cytoplasm</keyword>
<dbReference type="EC" id="2.5.1.7" evidence="11"/>
<dbReference type="Pfam" id="PF00275">
    <property type="entry name" value="EPSP_synthase"/>
    <property type="match status" value="1"/>
</dbReference>
<protein>
    <recommendedName>
        <fullName evidence="12">UDP-N-acetylglucosamine 1-carboxyvinyltransferase</fullName>
        <ecNumber evidence="11">2.5.1.7</ecNumber>
    </recommendedName>
    <alternativeName>
        <fullName evidence="13">Enoylpyruvate transferase</fullName>
    </alternativeName>
    <alternativeName>
        <fullName evidence="14">UDP-N-acetylglucosamine enolpyruvyl transferase</fullName>
    </alternativeName>
</protein>
<evidence type="ECO:0000313" key="17">
    <source>
        <dbReference type="EMBL" id="ESS02090.1"/>
    </source>
</evidence>
<evidence type="ECO:0000256" key="7">
    <source>
        <dbReference type="ARBA" id="ARBA00022984"/>
    </source>
</evidence>
<evidence type="ECO:0000256" key="11">
    <source>
        <dbReference type="ARBA" id="ARBA00039108"/>
    </source>
</evidence>
<evidence type="ECO:0000256" key="13">
    <source>
        <dbReference type="ARBA" id="ARBA00042443"/>
    </source>
</evidence>
<reference evidence="17 18" key="2">
    <citation type="journal article" date="2015" name="Genome Announc.">
        <title>Draft Genome Sequence of Lactobacillus fermentum NB-22.</title>
        <authorList>
            <person name="Chaplin A.V."/>
            <person name="Shkoporov A.N."/>
            <person name="Efimov B.A."/>
            <person name="Pikina A.P."/>
            <person name="Borisova O.Y."/>
            <person name="Gladko I.A."/>
            <person name="Postnikova E.A."/>
            <person name="Lordkipanidze A.E."/>
            <person name="Kafarskaia L.I."/>
        </authorList>
    </citation>
    <scope>NUCLEOTIDE SEQUENCE [LARGE SCALE GENOMIC DNA]</scope>
    <source>
        <strain evidence="17 18">NB-22</strain>
    </source>
</reference>
<organism evidence="17 18">
    <name type="scientific">Limosilactobacillus fermentum NB-22</name>
    <dbReference type="NCBI Taxonomy" id="1408443"/>
    <lineage>
        <taxon>Bacteria</taxon>
        <taxon>Bacillati</taxon>
        <taxon>Bacillota</taxon>
        <taxon>Bacilli</taxon>
        <taxon>Lactobacillales</taxon>
        <taxon>Lactobacillaceae</taxon>
        <taxon>Limosilactobacillus</taxon>
    </lineage>
</organism>
<evidence type="ECO:0000313" key="18">
    <source>
        <dbReference type="Proteomes" id="UP000018412"/>
    </source>
</evidence>
<reference evidence="18" key="1">
    <citation type="submission" date="2013-10" db="EMBL/GenBank/DDBJ databases">
        <title>Draft genome sequence of Lactobacillus fermentum NB-22.</title>
        <authorList>
            <person name="Chaplin A.V."/>
            <person name="Shkoporov A.N."/>
            <person name="Khokhlova E.V."/>
            <person name="Efimov B.A."/>
            <person name="Kafarskaia L.I."/>
        </authorList>
    </citation>
    <scope>NUCLEOTIDE SEQUENCE [LARGE SCALE GENOMIC DNA]</scope>
    <source>
        <strain evidence="18">NB-22</strain>
    </source>
</reference>
<feature type="domain" description="Enolpyruvate transferase" evidence="16">
    <location>
        <begin position="114"/>
        <end position="338"/>
    </location>
</feature>
<evidence type="ECO:0000256" key="12">
    <source>
        <dbReference type="ARBA" id="ARBA00039754"/>
    </source>
</evidence>
<keyword evidence="5 17" id="KW-0808">Transferase</keyword>
<evidence type="ECO:0000256" key="6">
    <source>
        <dbReference type="ARBA" id="ARBA00022960"/>
    </source>
</evidence>
<dbReference type="InterPro" id="IPR036968">
    <property type="entry name" value="Enolpyruvate_Tfrase_sf"/>
</dbReference>
<dbReference type="GO" id="GO:0051301">
    <property type="term" value="P:cell division"/>
    <property type="evidence" value="ECO:0007669"/>
    <property type="project" value="UniProtKB-KW"/>
</dbReference>
<keyword evidence="4" id="KW-0132">Cell division</keyword>
<sequence length="408" mass="42935">MMVRIRVENGGRLSGTVTLAGDPEAVVAGQAAALLSSRGKVILDQVPLANERVTLGTRFLKQIGAQVETAGTSLKIDATHSLTDQPLDNSLAEFAGPLMLRQGKVILTPDFNPRLIDALKILGATVEGQTDQIIVKATNLRGTTITLQETDPQVMITLMLTAIVASDITVIKNAPHSPAVVALADLLNRMGARVHGAGERIVRIQGVTLLHGGDVLIPRNQQTAARWLTLAALTAGDLLVDGASPTFMTSLLNHLEQAGNTIVKQATGVRIIGTHYPLPTALSMDDFLAPSLIDQSLMLGLVTFMNGRRSLAGTNLDDLSPALTVLERLGVTPQVEAGCLKFSGQPTDSIKGPVTPLALPAALMWLLASLRGAASIEVEVTDQVARVIAPYLAAVAKQGIQVEISAPL</sequence>
<proteinExistence type="inferred from homology"/>
<dbReference type="InterPro" id="IPR013792">
    <property type="entry name" value="RNA3'P_cycl/enolpyr_Trfase_a/b"/>
</dbReference>
<comment type="subcellular location">
    <subcellularLocation>
        <location evidence="1">Cytoplasm</location>
    </subcellularLocation>
</comment>
<comment type="similarity">
    <text evidence="10">Belongs to the EPSP synthase family. MurA subfamily.</text>
</comment>
<evidence type="ECO:0000256" key="9">
    <source>
        <dbReference type="ARBA" id="ARBA00023316"/>
    </source>
</evidence>
<keyword evidence="8" id="KW-0131">Cell cycle</keyword>
<dbReference type="PANTHER" id="PTHR43783:SF1">
    <property type="entry name" value="UDP-N-ACETYLGLUCOSAMINE 1-CARBOXYVINYLTRANSFERASE"/>
    <property type="match status" value="1"/>
</dbReference>
<dbReference type="GO" id="GO:0008760">
    <property type="term" value="F:UDP-N-acetylglucosamine 1-carboxyvinyltransferase activity"/>
    <property type="evidence" value="ECO:0007669"/>
    <property type="project" value="UniProtKB-EC"/>
</dbReference>
<dbReference type="InterPro" id="IPR001986">
    <property type="entry name" value="Enolpyruvate_Tfrase_dom"/>
</dbReference>
<dbReference type="GO" id="GO:0005737">
    <property type="term" value="C:cytoplasm"/>
    <property type="evidence" value="ECO:0007669"/>
    <property type="project" value="UniProtKB-SubCell"/>
</dbReference>
<evidence type="ECO:0000256" key="15">
    <source>
        <dbReference type="ARBA" id="ARBA00047527"/>
    </source>
</evidence>
<keyword evidence="7" id="KW-0573">Peptidoglycan synthesis</keyword>
<dbReference type="EMBL" id="AYHA01000048">
    <property type="protein sequence ID" value="ESS02090.1"/>
    <property type="molecule type" value="Genomic_DNA"/>
</dbReference>
<dbReference type="InterPro" id="IPR050068">
    <property type="entry name" value="MurA_subfamily"/>
</dbReference>
<evidence type="ECO:0000256" key="14">
    <source>
        <dbReference type="ARBA" id="ARBA00042842"/>
    </source>
</evidence>
<comment type="catalytic activity">
    <reaction evidence="15">
        <text>phosphoenolpyruvate + UDP-N-acetyl-alpha-D-glucosamine = UDP-N-acetyl-3-O-(1-carboxyvinyl)-alpha-D-glucosamine + phosphate</text>
        <dbReference type="Rhea" id="RHEA:18681"/>
        <dbReference type="ChEBI" id="CHEBI:43474"/>
        <dbReference type="ChEBI" id="CHEBI:57705"/>
        <dbReference type="ChEBI" id="CHEBI:58702"/>
        <dbReference type="ChEBI" id="CHEBI:68483"/>
        <dbReference type="EC" id="2.5.1.7"/>
    </reaction>
</comment>
<keyword evidence="9" id="KW-0961">Cell wall biogenesis/degradation</keyword>
<evidence type="ECO:0000256" key="4">
    <source>
        <dbReference type="ARBA" id="ARBA00022618"/>
    </source>
</evidence>
<dbReference type="PANTHER" id="PTHR43783">
    <property type="entry name" value="UDP-N-ACETYLGLUCOSAMINE 1-CARBOXYVINYLTRANSFERASE"/>
    <property type="match status" value="1"/>
</dbReference>
<name>A0A829LX05_LIMFE</name>
<dbReference type="GO" id="GO:0009252">
    <property type="term" value="P:peptidoglycan biosynthetic process"/>
    <property type="evidence" value="ECO:0007669"/>
    <property type="project" value="UniProtKB-KW"/>
</dbReference>
<evidence type="ECO:0000259" key="16">
    <source>
        <dbReference type="Pfam" id="PF00275"/>
    </source>
</evidence>
<evidence type="ECO:0000256" key="2">
    <source>
        <dbReference type="ARBA" id="ARBA00004752"/>
    </source>
</evidence>